<reference evidence="12" key="4">
    <citation type="journal article" date="2019" name="Int. J. Syst. Evol. Microbiol.">
        <title>The Global Catalogue of Microorganisms (GCM) 10K type strain sequencing project: providing services to taxonomists for standard genome sequencing and annotation.</title>
        <authorList>
            <consortium name="The Broad Institute Genomics Platform"/>
            <consortium name="The Broad Institute Genome Sequencing Center for Infectious Disease"/>
            <person name="Wu L."/>
            <person name="Ma J."/>
        </authorList>
    </citation>
    <scope>NUCLEOTIDE SEQUENCE [LARGE SCALE GENOMIC DNA]</scope>
    <source>
        <strain evidence="12">CGMCC 1.12707</strain>
    </source>
</reference>
<dbReference type="PANTHER" id="PTHR46098:SF1">
    <property type="entry name" value="TRNA (CYTOSINE(38)-C(5))-METHYLTRANSFERASE"/>
    <property type="match status" value="1"/>
</dbReference>
<dbReference type="EC" id="2.1.1.37" evidence="1"/>
<dbReference type="OrthoDB" id="32195at2"/>
<organism evidence="10 11">
    <name type="scientific">Chishuiella changwenlii</name>
    <dbReference type="NCBI Taxonomy" id="1434701"/>
    <lineage>
        <taxon>Bacteria</taxon>
        <taxon>Pseudomonadati</taxon>
        <taxon>Bacteroidota</taxon>
        <taxon>Flavobacteriia</taxon>
        <taxon>Flavobacteriales</taxon>
        <taxon>Weeksellaceae</taxon>
        <taxon>Chishuiella</taxon>
    </lineage>
</organism>
<keyword evidence="2 7" id="KW-0489">Methyltransferase</keyword>
<evidence type="ECO:0000256" key="1">
    <source>
        <dbReference type="ARBA" id="ARBA00011975"/>
    </source>
</evidence>
<dbReference type="InterPro" id="IPR001525">
    <property type="entry name" value="C5_MeTfrase"/>
</dbReference>
<evidence type="ECO:0000256" key="3">
    <source>
        <dbReference type="ARBA" id="ARBA00022679"/>
    </source>
</evidence>
<proteinExistence type="inferred from homology"/>
<dbReference type="Proteomes" id="UP000184120">
    <property type="component" value="Unassembled WGS sequence"/>
</dbReference>
<dbReference type="Pfam" id="PF00145">
    <property type="entry name" value="DNA_methylase"/>
    <property type="match status" value="1"/>
</dbReference>
<comment type="similarity">
    <text evidence="7 8">Belongs to the class I-like SAM-binding methyltransferase superfamily. C5-methyltransferase family.</text>
</comment>
<reference evidence="9" key="1">
    <citation type="journal article" date="2014" name="Int. J. Syst. Evol. Microbiol.">
        <title>Complete genome of a new Firmicutes species belonging to the dominant human colonic microbiota ('Ruminococcus bicirculans') reveals two chromosomes and a selective capacity to utilize plant glucans.</title>
        <authorList>
            <consortium name="NISC Comparative Sequencing Program"/>
            <person name="Wegmann U."/>
            <person name="Louis P."/>
            <person name="Goesmann A."/>
            <person name="Henrissat B."/>
            <person name="Duncan S.H."/>
            <person name="Flint H.J."/>
        </authorList>
    </citation>
    <scope>NUCLEOTIDE SEQUENCE</scope>
    <source>
        <strain evidence="9">CGMCC 1.12707</strain>
    </source>
</reference>
<comment type="catalytic activity">
    <reaction evidence="6">
        <text>a 2'-deoxycytidine in DNA + S-adenosyl-L-methionine = a 5-methyl-2'-deoxycytidine in DNA + S-adenosyl-L-homocysteine + H(+)</text>
        <dbReference type="Rhea" id="RHEA:13681"/>
        <dbReference type="Rhea" id="RHEA-COMP:11369"/>
        <dbReference type="Rhea" id="RHEA-COMP:11370"/>
        <dbReference type="ChEBI" id="CHEBI:15378"/>
        <dbReference type="ChEBI" id="CHEBI:57856"/>
        <dbReference type="ChEBI" id="CHEBI:59789"/>
        <dbReference type="ChEBI" id="CHEBI:85452"/>
        <dbReference type="ChEBI" id="CHEBI:85454"/>
        <dbReference type="EC" id="2.1.1.37"/>
    </reaction>
</comment>
<evidence type="ECO:0000256" key="2">
    <source>
        <dbReference type="ARBA" id="ARBA00022603"/>
    </source>
</evidence>
<evidence type="ECO:0000313" key="11">
    <source>
        <dbReference type="Proteomes" id="UP000184120"/>
    </source>
</evidence>
<dbReference type="InterPro" id="IPR029063">
    <property type="entry name" value="SAM-dependent_MTases_sf"/>
</dbReference>
<dbReference type="EMBL" id="FRBH01000005">
    <property type="protein sequence ID" value="SHL03107.1"/>
    <property type="molecule type" value="Genomic_DNA"/>
</dbReference>
<dbReference type="Gene3D" id="3.90.120.30">
    <property type="match status" value="1"/>
</dbReference>
<evidence type="ECO:0000313" key="9">
    <source>
        <dbReference type="EMBL" id="GGF00302.1"/>
    </source>
</evidence>
<keyword evidence="12" id="KW-1185">Reference proteome</keyword>
<dbReference type="InterPro" id="IPR050750">
    <property type="entry name" value="C5-MTase"/>
</dbReference>
<keyword evidence="5" id="KW-0680">Restriction system</keyword>
<accession>A0A1M6XAX6</accession>
<dbReference type="EMBL" id="BMFL01000011">
    <property type="protein sequence ID" value="GGF00302.1"/>
    <property type="molecule type" value="Genomic_DNA"/>
</dbReference>
<dbReference type="InterPro" id="IPR031303">
    <property type="entry name" value="C5_meth_CS"/>
</dbReference>
<dbReference type="GO" id="GO:0032259">
    <property type="term" value="P:methylation"/>
    <property type="evidence" value="ECO:0007669"/>
    <property type="project" value="UniProtKB-KW"/>
</dbReference>
<gene>
    <name evidence="9" type="ORF">GCM10010984_17350</name>
    <name evidence="10" type="ORF">SAMN05443634_105182</name>
</gene>
<feature type="active site" evidence="7">
    <location>
        <position position="79"/>
    </location>
</feature>
<evidence type="ECO:0000256" key="7">
    <source>
        <dbReference type="PROSITE-ProRule" id="PRU01016"/>
    </source>
</evidence>
<dbReference type="Proteomes" id="UP000650994">
    <property type="component" value="Unassembled WGS sequence"/>
</dbReference>
<dbReference type="GO" id="GO:0003886">
    <property type="term" value="F:DNA (cytosine-5-)-methyltransferase activity"/>
    <property type="evidence" value="ECO:0007669"/>
    <property type="project" value="UniProtKB-EC"/>
</dbReference>
<evidence type="ECO:0000313" key="12">
    <source>
        <dbReference type="Proteomes" id="UP000650994"/>
    </source>
</evidence>
<dbReference type="GO" id="GO:0009307">
    <property type="term" value="P:DNA restriction-modification system"/>
    <property type="evidence" value="ECO:0007669"/>
    <property type="project" value="UniProtKB-KW"/>
</dbReference>
<reference evidence="9" key="5">
    <citation type="submission" date="2024-05" db="EMBL/GenBank/DDBJ databases">
        <authorList>
            <person name="Sun Q."/>
            <person name="Zhou Y."/>
        </authorList>
    </citation>
    <scope>NUCLEOTIDE SEQUENCE</scope>
    <source>
        <strain evidence="9">CGMCC 1.12707</strain>
    </source>
</reference>
<dbReference type="NCBIfam" id="TIGR00675">
    <property type="entry name" value="dcm"/>
    <property type="match status" value="1"/>
</dbReference>
<reference evidence="11" key="2">
    <citation type="submission" date="2016-11" db="EMBL/GenBank/DDBJ databases">
        <authorList>
            <person name="Varghese N."/>
            <person name="Submissions S."/>
        </authorList>
    </citation>
    <scope>NUCLEOTIDE SEQUENCE [LARGE SCALE GENOMIC DNA]</scope>
    <source>
        <strain evidence="11">DSM 27989</strain>
    </source>
</reference>
<keyword evidence="3 7" id="KW-0808">Transferase</keyword>
<reference evidence="10" key="3">
    <citation type="submission" date="2016-11" db="EMBL/GenBank/DDBJ databases">
        <authorList>
            <person name="Jaros S."/>
            <person name="Januszkiewicz K."/>
            <person name="Wedrychowicz H."/>
        </authorList>
    </citation>
    <scope>NUCLEOTIDE SEQUENCE [LARGE SCALE GENOMIC DNA]</scope>
    <source>
        <strain evidence="10">DSM 27989</strain>
    </source>
</reference>
<keyword evidence="4 7" id="KW-0949">S-adenosyl-L-methionine</keyword>
<evidence type="ECO:0000313" key="10">
    <source>
        <dbReference type="EMBL" id="SHL03107.1"/>
    </source>
</evidence>
<dbReference type="SUPFAM" id="SSF53335">
    <property type="entry name" value="S-adenosyl-L-methionine-dependent methyltransferases"/>
    <property type="match status" value="1"/>
</dbReference>
<evidence type="ECO:0000256" key="6">
    <source>
        <dbReference type="ARBA" id="ARBA00047422"/>
    </source>
</evidence>
<evidence type="ECO:0000256" key="4">
    <source>
        <dbReference type="ARBA" id="ARBA00022691"/>
    </source>
</evidence>
<dbReference type="AlphaFoldDB" id="A0A1M6XAX6"/>
<dbReference type="RefSeq" id="WP_072931227.1">
    <property type="nucleotide sequence ID" value="NZ_BMFL01000011.1"/>
</dbReference>
<dbReference type="PROSITE" id="PS51679">
    <property type="entry name" value="SAM_MT_C5"/>
    <property type="match status" value="1"/>
</dbReference>
<name>A0A1M6XAX6_9FLAO</name>
<dbReference type="PANTHER" id="PTHR46098">
    <property type="entry name" value="TRNA (CYTOSINE(38)-C(5))-METHYLTRANSFERASE"/>
    <property type="match status" value="1"/>
</dbReference>
<dbReference type="STRING" id="1434701.SAMN05443634_105182"/>
<dbReference type="Gene3D" id="3.40.50.150">
    <property type="entry name" value="Vaccinia Virus protein VP39"/>
    <property type="match status" value="1"/>
</dbReference>
<protein>
    <recommendedName>
        <fullName evidence="1">DNA (cytosine-5-)-methyltransferase</fullName>
        <ecNumber evidence="1">2.1.1.37</ecNumber>
    </recommendedName>
</protein>
<sequence length="374" mass="42691">MKIEDKIKVGSDFSGVGAFDQALLRLGIDYETVFACDMDKYARKTFIHNYGEPKYYPENVYDREIPKDSLDIYMTSPPCQAFSLAGKRKGEDDKRGILFYNSHEFIKKNNPRYFIFENVKGLLSDDNGKTFARWIDLLSGKSVNGNPVIFPNENSAPYHVYHKVLNAKSFEVPQNRERVFIIGIRDDVDNIFSFPKEFTLVKRLKDVLEENVDEKYYLSEKLINLFIKHTEKHRAKGNGFKFKTKDLNNIGQAVTTRAGTRPDDNYIKVNSATSKGYELAQVGEDSINFEHPNSETRRGRVGVGQTLTTSCNQGVAKSKDIIRKLTPRECFRLMDFPDTFDFSVVSDSQAYKQAGNSIVVNVLCEIIKKLSLTN</sequence>
<evidence type="ECO:0000256" key="8">
    <source>
        <dbReference type="RuleBase" id="RU000416"/>
    </source>
</evidence>
<dbReference type="PRINTS" id="PR00105">
    <property type="entry name" value="C5METTRFRASE"/>
</dbReference>
<evidence type="ECO:0000256" key="5">
    <source>
        <dbReference type="ARBA" id="ARBA00022747"/>
    </source>
</evidence>
<dbReference type="PROSITE" id="PS00095">
    <property type="entry name" value="C5_MTASE_2"/>
    <property type="match status" value="1"/>
</dbReference>